<name>A0A1Y6BY18_9BACT</name>
<accession>A0A1Y6BY18</accession>
<feature type="transmembrane region" description="Helical" evidence="7">
    <location>
        <begin position="51"/>
        <end position="74"/>
    </location>
</feature>
<evidence type="ECO:0000256" key="6">
    <source>
        <dbReference type="RuleBase" id="RU004057"/>
    </source>
</evidence>
<reference evidence="10" key="1">
    <citation type="submission" date="2017-04" db="EMBL/GenBank/DDBJ databases">
        <authorList>
            <person name="Varghese N."/>
            <person name="Submissions S."/>
        </authorList>
    </citation>
    <scope>NUCLEOTIDE SEQUENCE [LARGE SCALE GENOMIC DNA]</scope>
    <source>
        <strain evidence="10">RKEM611</strain>
    </source>
</reference>
<keyword evidence="6" id="KW-0653">Protein transport</keyword>
<dbReference type="GO" id="GO:0005886">
    <property type="term" value="C:plasma membrane"/>
    <property type="evidence" value="ECO:0007669"/>
    <property type="project" value="UniProtKB-SubCell"/>
</dbReference>
<evidence type="ECO:0000256" key="4">
    <source>
        <dbReference type="ARBA" id="ARBA00022989"/>
    </source>
</evidence>
<keyword evidence="10" id="KW-1185">Reference proteome</keyword>
<keyword evidence="5 7" id="KW-0472">Membrane</keyword>
<dbReference type="EMBL" id="FWZT01000008">
    <property type="protein sequence ID" value="SMF25580.1"/>
    <property type="molecule type" value="Genomic_DNA"/>
</dbReference>
<sequence>MVKQSVYKVQSSSALFQIFISFALLAGVAIWQNGFLSDFLIGDRSTSLGKICNSLIIGVFLLGTLRIIALMITYGREERSVRNLYENLGLDSQNPFNNVDSESIIAKRFHIIQTLSNKNAELDHGALAAIVEAEESAKASFPKFICSILILMGMLGTILSLAIALLGASNLLESMTDIKNMGLVINGMSTALSTTMTGIVCYILFRFYLGKLLDVQSNLLYAVERVTALTLIPMFGRSQDAVVPKVLDLIENLDKLVKQMAKNQESMAGTQGELQGSIRSYTEQMSGMVEGINQINVNLHKGFRL</sequence>
<dbReference type="RefSeq" id="WP_132318980.1">
    <property type="nucleotide sequence ID" value="NZ_FWZT01000008.1"/>
</dbReference>
<feature type="domain" description="MotA/TolQ/ExbB proton channel" evidence="8">
    <location>
        <begin position="131"/>
        <end position="213"/>
    </location>
</feature>
<keyword evidence="3 7" id="KW-0812">Transmembrane</keyword>
<dbReference type="InterPro" id="IPR002898">
    <property type="entry name" value="MotA_ExbB_proton_chnl"/>
</dbReference>
<comment type="similarity">
    <text evidence="6">Belongs to the exbB/tolQ family.</text>
</comment>
<evidence type="ECO:0000256" key="3">
    <source>
        <dbReference type="ARBA" id="ARBA00022692"/>
    </source>
</evidence>
<feature type="transmembrane region" description="Helical" evidence="7">
    <location>
        <begin position="188"/>
        <end position="209"/>
    </location>
</feature>
<dbReference type="GO" id="GO:0015031">
    <property type="term" value="P:protein transport"/>
    <property type="evidence" value="ECO:0007669"/>
    <property type="project" value="UniProtKB-KW"/>
</dbReference>
<comment type="subcellular location">
    <subcellularLocation>
        <location evidence="1">Cell membrane</location>
        <topology evidence="1">Multi-pass membrane protein</topology>
    </subcellularLocation>
    <subcellularLocation>
        <location evidence="6">Membrane</location>
        <topology evidence="6">Multi-pass membrane protein</topology>
    </subcellularLocation>
</comment>
<evidence type="ECO:0000256" key="2">
    <source>
        <dbReference type="ARBA" id="ARBA00022475"/>
    </source>
</evidence>
<dbReference type="Proteomes" id="UP000192907">
    <property type="component" value="Unassembled WGS sequence"/>
</dbReference>
<evidence type="ECO:0000256" key="1">
    <source>
        <dbReference type="ARBA" id="ARBA00004651"/>
    </source>
</evidence>
<evidence type="ECO:0000313" key="10">
    <source>
        <dbReference type="Proteomes" id="UP000192907"/>
    </source>
</evidence>
<evidence type="ECO:0000313" key="9">
    <source>
        <dbReference type="EMBL" id="SMF25580.1"/>
    </source>
</evidence>
<organism evidence="9 10">
    <name type="scientific">Pseudobacteriovorax antillogorgiicola</name>
    <dbReference type="NCBI Taxonomy" id="1513793"/>
    <lineage>
        <taxon>Bacteria</taxon>
        <taxon>Pseudomonadati</taxon>
        <taxon>Bdellovibrionota</taxon>
        <taxon>Oligoflexia</taxon>
        <taxon>Oligoflexales</taxon>
        <taxon>Pseudobacteriovoracaceae</taxon>
        <taxon>Pseudobacteriovorax</taxon>
    </lineage>
</organism>
<evidence type="ECO:0000259" key="8">
    <source>
        <dbReference type="Pfam" id="PF01618"/>
    </source>
</evidence>
<keyword evidence="4 7" id="KW-1133">Transmembrane helix</keyword>
<dbReference type="AlphaFoldDB" id="A0A1Y6BY18"/>
<protein>
    <submittedName>
        <fullName evidence="9">MotA/TolQ/ExbB proton channel family protein</fullName>
    </submittedName>
</protein>
<gene>
    <name evidence="9" type="ORF">SAMN06296036_10883</name>
</gene>
<evidence type="ECO:0000256" key="5">
    <source>
        <dbReference type="ARBA" id="ARBA00023136"/>
    </source>
</evidence>
<keyword evidence="2" id="KW-1003">Cell membrane</keyword>
<dbReference type="OrthoDB" id="5621486at2"/>
<feature type="transmembrane region" description="Helical" evidence="7">
    <location>
        <begin position="12"/>
        <end position="31"/>
    </location>
</feature>
<feature type="transmembrane region" description="Helical" evidence="7">
    <location>
        <begin position="144"/>
        <end position="168"/>
    </location>
</feature>
<evidence type="ECO:0000256" key="7">
    <source>
        <dbReference type="SAM" id="Phobius"/>
    </source>
</evidence>
<keyword evidence="6" id="KW-0813">Transport</keyword>
<dbReference type="Pfam" id="PF01618">
    <property type="entry name" value="MotA_ExbB"/>
    <property type="match status" value="1"/>
</dbReference>
<proteinExistence type="inferred from homology"/>